<comment type="caution">
    <text evidence="2">The sequence shown here is derived from an EMBL/GenBank/DDBJ whole genome shotgun (WGS) entry which is preliminary data.</text>
</comment>
<dbReference type="EMBL" id="JAWDGP010007584">
    <property type="protein sequence ID" value="KAK3712495.1"/>
    <property type="molecule type" value="Genomic_DNA"/>
</dbReference>
<accession>A0AAE1CMF5</accession>
<organism evidence="2 3">
    <name type="scientific">Elysia crispata</name>
    <name type="common">lettuce slug</name>
    <dbReference type="NCBI Taxonomy" id="231223"/>
    <lineage>
        <taxon>Eukaryota</taxon>
        <taxon>Metazoa</taxon>
        <taxon>Spiralia</taxon>
        <taxon>Lophotrochozoa</taxon>
        <taxon>Mollusca</taxon>
        <taxon>Gastropoda</taxon>
        <taxon>Heterobranchia</taxon>
        <taxon>Euthyneura</taxon>
        <taxon>Panpulmonata</taxon>
        <taxon>Sacoglossa</taxon>
        <taxon>Placobranchoidea</taxon>
        <taxon>Plakobranchidae</taxon>
        <taxon>Elysia</taxon>
    </lineage>
</organism>
<dbReference type="AlphaFoldDB" id="A0AAE1CMF5"/>
<gene>
    <name evidence="2" type="ORF">RRG08_002825</name>
</gene>
<feature type="compositionally biased region" description="Basic and acidic residues" evidence="1">
    <location>
        <begin position="77"/>
        <end position="86"/>
    </location>
</feature>
<proteinExistence type="predicted"/>
<keyword evidence="3" id="KW-1185">Reference proteome</keyword>
<protein>
    <submittedName>
        <fullName evidence="2">Uncharacterized protein</fullName>
    </submittedName>
</protein>
<dbReference type="Proteomes" id="UP001283361">
    <property type="component" value="Unassembled WGS sequence"/>
</dbReference>
<name>A0AAE1CMF5_9GAST</name>
<feature type="region of interest" description="Disordered" evidence="1">
    <location>
        <begin position="55"/>
        <end position="89"/>
    </location>
</feature>
<evidence type="ECO:0000313" key="2">
    <source>
        <dbReference type="EMBL" id="KAK3712495.1"/>
    </source>
</evidence>
<reference evidence="2" key="1">
    <citation type="journal article" date="2023" name="G3 (Bethesda)">
        <title>A reference genome for the long-term kleptoplast-retaining sea slug Elysia crispata morphotype clarki.</title>
        <authorList>
            <person name="Eastman K.E."/>
            <person name="Pendleton A.L."/>
            <person name="Shaikh M.A."/>
            <person name="Suttiyut T."/>
            <person name="Ogas R."/>
            <person name="Tomko P."/>
            <person name="Gavelis G."/>
            <person name="Widhalm J.R."/>
            <person name="Wisecaver J.H."/>
        </authorList>
    </citation>
    <scope>NUCLEOTIDE SEQUENCE</scope>
    <source>
        <strain evidence="2">ECLA1</strain>
    </source>
</reference>
<evidence type="ECO:0000313" key="3">
    <source>
        <dbReference type="Proteomes" id="UP001283361"/>
    </source>
</evidence>
<sequence>MRRIQLYHVMAETWMRTNFHVSHGNSSEALSDDHLTLLNMQNHSYVTWFASTASEGGPHSLAPRPSPSQSPGNPAGQHERHTHGEHCSCYSHGEMKASSAWWAWDPNLYIIDLDQSTQVLL</sequence>
<evidence type="ECO:0000256" key="1">
    <source>
        <dbReference type="SAM" id="MobiDB-lite"/>
    </source>
</evidence>